<evidence type="ECO:0000313" key="6">
    <source>
        <dbReference type="Ensembl" id="ENSPMGP00000023088.1"/>
    </source>
</evidence>
<dbReference type="Ensembl" id="ENSPMGT00000024597.1">
    <property type="protein sequence ID" value="ENSPMGP00000023088.1"/>
    <property type="gene ID" value="ENSPMGG00000018687.1"/>
</dbReference>
<accession>A0A3B4B147</accession>
<dbReference type="Gene3D" id="3.40.50.300">
    <property type="entry name" value="P-loop containing nucleotide triphosphate hydrolases"/>
    <property type="match status" value="1"/>
</dbReference>
<dbReference type="SMART" id="SM00490">
    <property type="entry name" value="HELICc"/>
    <property type="match status" value="1"/>
</dbReference>
<dbReference type="AlphaFoldDB" id="A0A3B4B147"/>
<sequence>MKLSPVLCFTNSREAAHRLVLLLQLFGGIKAVEFSSRLSPGERRRTLKEFQQGKIQPTPIETFFINAYGIDISAVKCVINYDAPQFVRTYIHRIGRTARAGRAGLAFTFLLQVQEKNFLHMVREAGSPGIQKQMVKPELLKSLEERYEQALRELAGIIKVQHTEISFYIRFII</sequence>
<dbReference type="GO" id="GO:0003724">
    <property type="term" value="F:RNA helicase activity"/>
    <property type="evidence" value="ECO:0007669"/>
    <property type="project" value="TreeGrafter"/>
</dbReference>
<evidence type="ECO:0000256" key="4">
    <source>
        <dbReference type="ARBA" id="ARBA00022840"/>
    </source>
</evidence>
<evidence type="ECO:0000259" key="5">
    <source>
        <dbReference type="PROSITE" id="PS51194"/>
    </source>
</evidence>
<keyword evidence="4" id="KW-0067">ATP-binding</keyword>
<dbReference type="GO" id="GO:0016787">
    <property type="term" value="F:hydrolase activity"/>
    <property type="evidence" value="ECO:0007669"/>
    <property type="project" value="UniProtKB-KW"/>
</dbReference>
<proteinExistence type="predicted"/>
<dbReference type="Pfam" id="PF00271">
    <property type="entry name" value="Helicase_C"/>
    <property type="match status" value="1"/>
</dbReference>
<keyword evidence="7" id="KW-1185">Reference proteome</keyword>
<dbReference type="SUPFAM" id="SSF52540">
    <property type="entry name" value="P-loop containing nucleoside triphosphate hydrolases"/>
    <property type="match status" value="1"/>
</dbReference>
<dbReference type="PROSITE" id="PS51194">
    <property type="entry name" value="HELICASE_CTER"/>
    <property type="match status" value="1"/>
</dbReference>
<dbReference type="STRING" id="409849.ENSPMGP00000023088"/>
<dbReference type="PANTHER" id="PTHR47959:SF1">
    <property type="entry name" value="ATP-DEPENDENT RNA HELICASE DBPA"/>
    <property type="match status" value="1"/>
</dbReference>
<evidence type="ECO:0000256" key="1">
    <source>
        <dbReference type="ARBA" id="ARBA00022741"/>
    </source>
</evidence>
<name>A0A3B4B147_9GOBI</name>
<evidence type="ECO:0000256" key="3">
    <source>
        <dbReference type="ARBA" id="ARBA00022806"/>
    </source>
</evidence>
<dbReference type="InterPro" id="IPR050079">
    <property type="entry name" value="DEAD_box_RNA_helicase"/>
</dbReference>
<dbReference type="CDD" id="cd18787">
    <property type="entry name" value="SF2_C_DEAD"/>
    <property type="match status" value="1"/>
</dbReference>
<feature type="domain" description="Helicase C-terminal" evidence="5">
    <location>
        <begin position="1"/>
        <end position="143"/>
    </location>
</feature>
<keyword evidence="2" id="KW-0378">Hydrolase</keyword>
<dbReference type="InterPro" id="IPR027417">
    <property type="entry name" value="P-loop_NTPase"/>
</dbReference>
<dbReference type="PANTHER" id="PTHR47959">
    <property type="entry name" value="ATP-DEPENDENT RNA HELICASE RHLE-RELATED"/>
    <property type="match status" value="1"/>
</dbReference>
<organism evidence="6 7">
    <name type="scientific">Periophthalmus magnuspinnatus</name>
    <dbReference type="NCBI Taxonomy" id="409849"/>
    <lineage>
        <taxon>Eukaryota</taxon>
        <taxon>Metazoa</taxon>
        <taxon>Chordata</taxon>
        <taxon>Craniata</taxon>
        <taxon>Vertebrata</taxon>
        <taxon>Euteleostomi</taxon>
        <taxon>Actinopterygii</taxon>
        <taxon>Neopterygii</taxon>
        <taxon>Teleostei</taxon>
        <taxon>Neoteleostei</taxon>
        <taxon>Acanthomorphata</taxon>
        <taxon>Gobiaria</taxon>
        <taxon>Gobiiformes</taxon>
        <taxon>Gobioidei</taxon>
        <taxon>Gobiidae</taxon>
        <taxon>Oxudercinae</taxon>
        <taxon>Periophthalmus</taxon>
    </lineage>
</organism>
<dbReference type="GO" id="GO:0005524">
    <property type="term" value="F:ATP binding"/>
    <property type="evidence" value="ECO:0007669"/>
    <property type="project" value="UniProtKB-KW"/>
</dbReference>
<dbReference type="Proteomes" id="UP000261520">
    <property type="component" value="Unplaced"/>
</dbReference>
<dbReference type="InterPro" id="IPR001650">
    <property type="entry name" value="Helicase_C-like"/>
</dbReference>
<protein>
    <recommendedName>
        <fullName evidence="5">Helicase C-terminal domain-containing protein</fullName>
    </recommendedName>
</protein>
<keyword evidence="3" id="KW-0347">Helicase</keyword>
<reference evidence="6" key="1">
    <citation type="submission" date="2025-08" db="UniProtKB">
        <authorList>
            <consortium name="Ensembl"/>
        </authorList>
    </citation>
    <scope>IDENTIFICATION</scope>
</reference>
<dbReference type="GO" id="GO:0005829">
    <property type="term" value="C:cytosol"/>
    <property type="evidence" value="ECO:0007669"/>
    <property type="project" value="TreeGrafter"/>
</dbReference>
<evidence type="ECO:0000256" key="2">
    <source>
        <dbReference type="ARBA" id="ARBA00022801"/>
    </source>
</evidence>
<reference evidence="6" key="2">
    <citation type="submission" date="2025-09" db="UniProtKB">
        <authorList>
            <consortium name="Ensembl"/>
        </authorList>
    </citation>
    <scope>IDENTIFICATION</scope>
</reference>
<evidence type="ECO:0000313" key="7">
    <source>
        <dbReference type="Proteomes" id="UP000261520"/>
    </source>
</evidence>
<keyword evidence="1" id="KW-0547">Nucleotide-binding</keyword>